<dbReference type="PROSITE" id="PS00154">
    <property type="entry name" value="ATPASE_E1_E2"/>
    <property type="match status" value="1"/>
</dbReference>
<dbReference type="PRINTS" id="PR00121">
    <property type="entry name" value="NAKATPASE"/>
</dbReference>
<evidence type="ECO:0000256" key="3">
    <source>
        <dbReference type="ARBA" id="ARBA00022448"/>
    </source>
</evidence>
<keyword evidence="3" id="KW-0813">Transport</keyword>
<proteinExistence type="predicted"/>
<dbReference type="EC" id="7.2.2.10" evidence="2"/>
<dbReference type="Proteomes" id="UP000000759">
    <property type="component" value="Chromosome 14"/>
</dbReference>
<comment type="catalytic activity">
    <reaction evidence="15">
        <text>Ca(2+)(in) + ATP + H2O = Ca(2+)(out) + ADP + phosphate + H(+)</text>
        <dbReference type="Rhea" id="RHEA:18105"/>
        <dbReference type="ChEBI" id="CHEBI:15377"/>
        <dbReference type="ChEBI" id="CHEBI:15378"/>
        <dbReference type="ChEBI" id="CHEBI:29108"/>
        <dbReference type="ChEBI" id="CHEBI:30616"/>
        <dbReference type="ChEBI" id="CHEBI:43474"/>
        <dbReference type="ChEBI" id="CHEBI:456216"/>
        <dbReference type="EC" id="7.2.2.10"/>
    </reaction>
</comment>
<evidence type="ECO:0000256" key="10">
    <source>
        <dbReference type="ARBA" id="ARBA00022842"/>
    </source>
</evidence>
<dbReference type="Pfam" id="PF00689">
    <property type="entry name" value="Cation_ATPase_C"/>
    <property type="match status" value="1"/>
</dbReference>
<dbReference type="GeneID" id="7202668"/>
<dbReference type="SFLD" id="SFLDF00027">
    <property type="entry name" value="p-type_atpase"/>
    <property type="match status" value="1"/>
</dbReference>
<dbReference type="InterPro" id="IPR044492">
    <property type="entry name" value="P_typ_ATPase_HD_dom"/>
</dbReference>
<evidence type="ECO:0000313" key="19">
    <source>
        <dbReference type="EMBL" id="EEC46420.1"/>
    </source>
</evidence>
<dbReference type="GO" id="GO:0046872">
    <property type="term" value="F:metal ion binding"/>
    <property type="evidence" value="ECO:0007669"/>
    <property type="project" value="UniProtKB-KW"/>
</dbReference>
<dbReference type="GO" id="GO:0005886">
    <property type="term" value="C:plasma membrane"/>
    <property type="evidence" value="ECO:0007669"/>
    <property type="project" value="TreeGrafter"/>
</dbReference>
<keyword evidence="14 17" id="KW-0472">Membrane</keyword>
<dbReference type="GO" id="GO:0005524">
    <property type="term" value="F:ATP binding"/>
    <property type="evidence" value="ECO:0007669"/>
    <property type="project" value="UniProtKB-KW"/>
</dbReference>
<dbReference type="PaxDb" id="2850-Phatr47620"/>
<dbReference type="SFLD" id="SFLDG00002">
    <property type="entry name" value="C1.7:_P-type_atpase_like"/>
    <property type="match status" value="1"/>
</dbReference>
<dbReference type="Gene3D" id="3.40.1110.10">
    <property type="entry name" value="Calcium-transporting ATPase, cytoplasmic domain N"/>
    <property type="match status" value="1"/>
</dbReference>
<feature type="transmembrane region" description="Helical" evidence="17">
    <location>
        <begin position="875"/>
        <end position="897"/>
    </location>
</feature>
<organism evidence="19 20">
    <name type="scientific">Phaeodactylum tricornutum (strain CCAP 1055/1)</name>
    <dbReference type="NCBI Taxonomy" id="556484"/>
    <lineage>
        <taxon>Eukaryota</taxon>
        <taxon>Sar</taxon>
        <taxon>Stramenopiles</taxon>
        <taxon>Ochrophyta</taxon>
        <taxon>Bacillariophyta</taxon>
        <taxon>Bacillariophyceae</taxon>
        <taxon>Bacillariophycidae</taxon>
        <taxon>Naviculales</taxon>
        <taxon>Phaeodactylaceae</taxon>
        <taxon>Phaeodactylum</taxon>
    </lineage>
</organism>
<evidence type="ECO:0000256" key="2">
    <source>
        <dbReference type="ARBA" id="ARBA00012790"/>
    </source>
</evidence>
<keyword evidence="9" id="KW-0067">ATP-binding</keyword>
<feature type="transmembrane region" description="Helical" evidence="17">
    <location>
        <begin position="178"/>
        <end position="196"/>
    </location>
</feature>
<feature type="transmembrane region" description="Helical" evidence="17">
    <location>
        <begin position="377"/>
        <end position="399"/>
    </location>
</feature>
<dbReference type="Gene3D" id="3.40.50.1000">
    <property type="entry name" value="HAD superfamily/HAD-like"/>
    <property type="match status" value="1"/>
</dbReference>
<dbReference type="SMART" id="SM00831">
    <property type="entry name" value="Cation_ATPase_N"/>
    <property type="match status" value="1"/>
</dbReference>
<dbReference type="STRING" id="556484.B7G4A9"/>
<name>B7G4A9_PHATC</name>
<dbReference type="SFLD" id="SFLDS00003">
    <property type="entry name" value="Haloacid_Dehalogenase"/>
    <property type="match status" value="1"/>
</dbReference>
<dbReference type="HOGENOM" id="CLU_002360_9_2_1"/>
<feature type="transmembrane region" description="Helical" evidence="17">
    <location>
        <begin position="208"/>
        <end position="231"/>
    </location>
</feature>
<dbReference type="InterPro" id="IPR004014">
    <property type="entry name" value="ATPase_P-typ_cation-transptr_N"/>
</dbReference>
<comment type="subcellular location">
    <subcellularLocation>
        <location evidence="1">Endomembrane system</location>
        <topology evidence="1">Multi-pass membrane protein</topology>
    </subcellularLocation>
</comment>
<dbReference type="GO" id="GO:0016887">
    <property type="term" value="F:ATP hydrolysis activity"/>
    <property type="evidence" value="ECO:0007669"/>
    <property type="project" value="InterPro"/>
</dbReference>
<evidence type="ECO:0000256" key="15">
    <source>
        <dbReference type="ARBA" id="ARBA00048694"/>
    </source>
</evidence>
<dbReference type="InterPro" id="IPR023298">
    <property type="entry name" value="ATPase_P-typ_TM_dom_sf"/>
</dbReference>
<dbReference type="NCBIfam" id="TIGR01494">
    <property type="entry name" value="ATPase_P-type"/>
    <property type="match status" value="2"/>
</dbReference>
<evidence type="ECO:0000256" key="8">
    <source>
        <dbReference type="ARBA" id="ARBA00022837"/>
    </source>
</evidence>
<dbReference type="RefSeq" id="XP_002181880.1">
    <property type="nucleotide sequence ID" value="XM_002181844.1"/>
</dbReference>
<dbReference type="Pfam" id="PF08282">
    <property type="entry name" value="Hydrolase_3"/>
    <property type="match status" value="1"/>
</dbReference>
<feature type="transmembrane region" description="Helical" evidence="17">
    <location>
        <begin position="1028"/>
        <end position="1051"/>
    </location>
</feature>
<dbReference type="OrthoDB" id="116380at2759"/>
<dbReference type="Pfam" id="PF00690">
    <property type="entry name" value="Cation_ATPase_N"/>
    <property type="match status" value="1"/>
</dbReference>
<reference evidence="20" key="2">
    <citation type="submission" date="2008-08" db="EMBL/GenBank/DDBJ databases">
        <authorList>
            <consortium name="Diatom Consortium"/>
            <person name="Grigoriev I."/>
            <person name="Grimwood J."/>
            <person name="Kuo A."/>
            <person name="Otillar R.P."/>
            <person name="Salamov A."/>
            <person name="Detter J.C."/>
            <person name="Lindquist E."/>
            <person name="Shapiro H."/>
            <person name="Lucas S."/>
            <person name="Glavina del Rio T."/>
            <person name="Pitluck S."/>
            <person name="Rokhsar D."/>
            <person name="Bowler C."/>
        </authorList>
    </citation>
    <scope>GENOME REANNOTATION</scope>
    <source>
        <strain evidence="20">CCAP 1055/1</strain>
    </source>
</reference>
<evidence type="ECO:0000256" key="14">
    <source>
        <dbReference type="ARBA" id="ARBA00023136"/>
    </source>
</evidence>
<dbReference type="AlphaFoldDB" id="B7G4A9"/>
<sequence>MDSSVIHTGKRSNGSERNEDSPGGIEKVPVRISSADFPVTPAELGLLSSERNRGALADLLETGLQKLFLAEELQKHDDEEDPTPEKQLLSDIALVVKKIRESEQTGAVDEHSPAAVEADKHAEIASAFLTSALLRSSPEVGIFPSEVEKRREAFGSNRIAPKKIESFCKLCWHAIQDFVLVMLIVLGFISIGVEIYSLENDEECTTCWIEGAAILASVCIVVFVSAGIDYAKQFAFLRLTRSLHETNTKQVIREGKQVSIIDDDLVVGDILSINAHNLASIPADCVLLGPATDLKMDESTLTGESKAVSKKPGDVVLSGTNVQQGSAKLVVIAVGIHSVAGKIRAQVYESEDHRDDLGGDDEESPLFVKLNVLAKRIGIAGTIAALVSFIGSCIIGLAIKGNGAEALVDYMVVAITVLAVSVPEGLPLAVTLALAFSSMKMTQDQNLVKHLNACETMGCATTICTDKTGTLTANKMTARALFAAEQNYVVNDPADTLGNHVANHCGGLSPAVIDLLCRAIAINTMNETVLHFGENGDDNVRQSHRIRASTKGRSDQASLAEFFSEGKRFDFSSARKMMSWAIPYEGGYRLYCKGAPEVLLARSKSYINALSEVVDMTEDFRREFLSVSEGYARRGMRCLALSYRDVPMEFDIEGKSSVIKNADGTEANEIETEMTSYCPHWYRRPPSSRVTGDNPNTAVSIAYQAGILRDFHFLEGSIERVAANLKENVLMEGKAFRNQVYISRGESGSGEFNQLEFDKIWPHLRILARSSPDDKLTLAHGLNQSNLFVDKGLCQKYNLEDGINIFPDRQVIAMTGDGTNDAPALKRADIGFAMGIAGTQIAKDAADIILLDDNFASIVTAAKWGRNIYASIQKFLQFQLTVNISAVVTALVGSFAYQKSPLAAIQLLWVNLLMDSLASLALASEPPVDDLLRKPPVNRTESMITKHMWANMLGQAAYQITVIMVLLFAGPELLGIEAGHIVEKEREENSVHYTVIFNTFVWMQLFNEINSRKLKGESNVFKGVLDNYIFCTILLLTSCLQALIVEFGSLAFKVAESGLSARFWALSLILGAGSLPVQQVINQLYRLGQKYNIERNTSRKNRDRKLATLRVPGVATNT</sequence>
<dbReference type="InterPro" id="IPR018303">
    <property type="entry name" value="ATPase_P-typ_P_site"/>
</dbReference>
<evidence type="ECO:0000256" key="17">
    <source>
        <dbReference type="SAM" id="Phobius"/>
    </source>
</evidence>
<gene>
    <name evidence="19" type="ORF">PHATRDRAFT_47620</name>
</gene>
<accession>B7G4A9</accession>
<keyword evidence="8" id="KW-0106">Calcium</keyword>
<reference evidence="19 20" key="1">
    <citation type="journal article" date="2008" name="Nature">
        <title>The Phaeodactylum genome reveals the evolutionary history of diatom genomes.</title>
        <authorList>
            <person name="Bowler C."/>
            <person name="Allen A.E."/>
            <person name="Badger J.H."/>
            <person name="Grimwood J."/>
            <person name="Jabbari K."/>
            <person name="Kuo A."/>
            <person name="Maheswari U."/>
            <person name="Martens C."/>
            <person name="Maumus F."/>
            <person name="Otillar R.P."/>
            <person name="Rayko E."/>
            <person name="Salamov A."/>
            <person name="Vandepoele K."/>
            <person name="Beszteri B."/>
            <person name="Gruber A."/>
            <person name="Heijde M."/>
            <person name="Katinka M."/>
            <person name="Mock T."/>
            <person name="Valentin K."/>
            <person name="Verret F."/>
            <person name="Berges J.A."/>
            <person name="Brownlee C."/>
            <person name="Cadoret J.P."/>
            <person name="Chiovitti A."/>
            <person name="Choi C.J."/>
            <person name="Coesel S."/>
            <person name="De Martino A."/>
            <person name="Detter J.C."/>
            <person name="Durkin C."/>
            <person name="Falciatore A."/>
            <person name="Fournet J."/>
            <person name="Haruta M."/>
            <person name="Huysman M.J."/>
            <person name="Jenkins B.D."/>
            <person name="Jiroutova K."/>
            <person name="Jorgensen R.E."/>
            <person name="Joubert Y."/>
            <person name="Kaplan A."/>
            <person name="Kroger N."/>
            <person name="Kroth P.G."/>
            <person name="La Roche J."/>
            <person name="Lindquist E."/>
            <person name="Lommer M."/>
            <person name="Martin-Jezequel V."/>
            <person name="Lopez P.J."/>
            <person name="Lucas S."/>
            <person name="Mangogna M."/>
            <person name="McGinnis K."/>
            <person name="Medlin L.K."/>
            <person name="Montsant A."/>
            <person name="Oudot-Le Secq M.P."/>
            <person name="Napoli C."/>
            <person name="Obornik M."/>
            <person name="Parker M.S."/>
            <person name="Petit J.L."/>
            <person name="Porcel B.M."/>
            <person name="Poulsen N."/>
            <person name="Robison M."/>
            <person name="Rychlewski L."/>
            <person name="Rynearson T.A."/>
            <person name="Schmutz J."/>
            <person name="Shapiro H."/>
            <person name="Siaut M."/>
            <person name="Stanley M."/>
            <person name="Sussman M.R."/>
            <person name="Taylor A.R."/>
            <person name="Vardi A."/>
            <person name="von Dassow P."/>
            <person name="Vyverman W."/>
            <person name="Willis A."/>
            <person name="Wyrwicz L.S."/>
            <person name="Rokhsar D.S."/>
            <person name="Weissenbach J."/>
            <person name="Armbrust E.V."/>
            <person name="Green B.R."/>
            <person name="Van de Peer Y."/>
            <person name="Grigoriev I.V."/>
        </authorList>
    </citation>
    <scope>NUCLEOTIDE SEQUENCE [LARGE SCALE GENOMIC DNA]</scope>
    <source>
        <strain evidence="19 20">CCAP 1055/1</strain>
    </source>
</reference>
<feature type="transmembrane region" description="Helical" evidence="17">
    <location>
        <begin position="1063"/>
        <end position="1085"/>
    </location>
</feature>
<evidence type="ECO:0000256" key="9">
    <source>
        <dbReference type="ARBA" id="ARBA00022840"/>
    </source>
</evidence>
<feature type="domain" description="Cation-transporting P-type ATPase N-terminal" evidence="18">
    <location>
        <begin position="126"/>
        <end position="195"/>
    </location>
</feature>
<feature type="transmembrane region" description="Helical" evidence="17">
    <location>
        <begin position="949"/>
        <end position="970"/>
    </location>
</feature>
<dbReference type="Pfam" id="PF00122">
    <property type="entry name" value="E1-E2_ATPase"/>
    <property type="match status" value="1"/>
</dbReference>
<dbReference type="PANTHER" id="PTHR24093:SF369">
    <property type="entry name" value="CALCIUM-TRANSPORTING ATPASE"/>
    <property type="match status" value="1"/>
</dbReference>
<evidence type="ECO:0000256" key="1">
    <source>
        <dbReference type="ARBA" id="ARBA00004127"/>
    </source>
</evidence>
<dbReference type="SUPFAM" id="SSF81653">
    <property type="entry name" value="Calcium ATPase, transduction domain A"/>
    <property type="match status" value="1"/>
</dbReference>
<dbReference type="SUPFAM" id="SSF81665">
    <property type="entry name" value="Calcium ATPase, transmembrane domain M"/>
    <property type="match status" value="1"/>
</dbReference>
<dbReference type="FunFam" id="1.20.1110.10:FF:000039">
    <property type="entry name" value="Calcium-transporting ATPase"/>
    <property type="match status" value="1"/>
</dbReference>
<dbReference type="EMBL" id="CM000616">
    <property type="protein sequence ID" value="EEC46420.1"/>
    <property type="molecule type" value="Genomic_DNA"/>
</dbReference>
<dbReference type="KEGG" id="pti:PHATRDRAFT_47620"/>
<dbReference type="InterPro" id="IPR036412">
    <property type="entry name" value="HAD-like_sf"/>
</dbReference>
<keyword evidence="4" id="KW-0109">Calcium transport</keyword>
<dbReference type="InterPro" id="IPR023299">
    <property type="entry name" value="ATPase_P-typ_cyto_dom_N"/>
</dbReference>
<dbReference type="InterPro" id="IPR008250">
    <property type="entry name" value="ATPase_P-typ_transduc_dom_A_sf"/>
</dbReference>
<dbReference type="PANTHER" id="PTHR24093">
    <property type="entry name" value="CATION TRANSPORTING ATPASE"/>
    <property type="match status" value="1"/>
</dbReference>
<dbReference type="Gene3D" id="1.20.1110.10">
    <property type="entry name" value="Calcium-transporting ATPase, transmembrane domain"/>
    <property type="match status" value="2"/>
</dbReference>
<evidence type="ECO:0000256" key="4">
    <source>
        <dbReference type="ARBA" id="ARBA00022568"/>
    </source>
</evidence>
<dbReference type="InterPro" id="IPR001757">
    <property type="entry name" value="P_typ_ATPase"/>
</dbReference>
<keyword evidence="13" id="KW-0406">Ion transport</keyword>
<dbReference type="Gene3D" id="2.70.150.10">
    <property type="entry name" value="Calcium-transporting ATPase, cytoplasmic transduction domain A"/>
    <property type="match status" value="1"/>
</dbReference>
<keyword evidence="10" id="KW-0460">Magnesium</keyword>
<feature type="region of interest" description="Disordered" evidence="16">
    <location>
        <begin position="1"/>
        <end position="32"/>
    </location>
</feature>
<protein>
    <recommendedName>
        <fullName evidence="2">P-type Ca(2+) transporter</fullName>
        <ecNumber evidence="2">7.2.2.10</ecNumber>
    </recommendedName>
</protein>
<evidence type="ECO:0000256" key="7">
    <source>
        <dbReference type="ARBA" id="ARBA00022741"/>
    </source>
</evidence>
<dbReference type="InParanoid" id="B7G4A9"/>
<evidence type="ECO:0000256" key="16">
    <source>
        <dbReference type="SAM" id="MobiDB-lite"/>
    </source>
</evidence>
<dbReference type="eggNOG" id="KOG0204">
    <property type="taxonomic scope" value="Eukaryota"/>
</dbReference>
<dbReference type="InterPro" id="IPR006068">
    <property type="entry name" value="ATPase_P-typ_cation-transptr_C"/>
</dbReference>
<dbReference type="GO" id="GO:0005388">
    <property type="term" value="F:P-type calcium transporter activity"/>
    <property type="evidence" value="ECO:0007669"/>
    <property type="project" value="UniProtKB-EC"/>
</dbReference>
<dbReference type="PRINTS" id="PR00119">
    <property type="entry name" value="CATATPASE"/>
</dbReference>
<dbReference type="SUPFAM" id="SSF81660">
    <property type="entry name" value="Metal cation-transporting ATPase, ATP-binding domain N"/>
    <property type="match status" value="1"/>
</dbReference>
<dbReference type="InterPro" id="IPR023214">
    <property type="entry name" value="HAD_sf"/>
</dbReference>
<dbReference type="SUPFAM" id="SSF56784">
    <property type="entry name" value="HAD-like"/>
    <property type="match status" value="1"/>
</dbReference>
<feature type="transmembrane region" description="Helical" evidence="17">
    <location>
        <begin position="411"/>
        <end position="436"/>
    </location>
</feature>
<dbReference type="Pfam" id="PF13246">
    <property type="entry name" value="Cation_ATPase"/>
    <property type="match status" value="1"/>
</dbReference>
<keyword evidence="20" id="KW-1185">Reference proteome</keyword>
<keyword evidence="11" id="KW-1278">Translocase</keyword>
<evidence type="ECO:0000256" key="5">
    <source>
        <dbReference type="ARBA" id="ARBA00022692"/>
    </source>
</evidence>
<evidence type="ECO:0000313" key="20">
    <source>
        <dbReference type="Proteomes" id="UP000000759"/>
    </source>
</evidence>
<evidence type="ECO:0000256" key="12">
    <source>
        <dbReference type="ARBA" id="ARBA00022989"/>
    </source>
</evidence>
<keyword evidence="7" id="KW-0547">Nucleotide-binding</keyword>
<evidence type="ECO:0000256" key="6">
    <source>
        <dbReference type="ARBA" id="ARBA00022723"/>
    </source>
</evidence>
<evidence type="ECO:0000256" key="13">
    <source>
        <dbReference type="ARBA" id="ARBA00023065"/>
    </source>
</evidence>
<dbReference type="GO" id="GO:0012505">
    <property type="term" value="C:endomembrane system"/>
    <property type="evidence" value="ECO:0007669"/>
    <property type="project" value="UniProtKB-SubCell"/>
</dbReference>
<evidence type="ECO:0000256" key="11">
    <source>
        <dbReference type="ARBA" id="ARBA00022967"/>
    </source>
</evidence>
<keyword evidence="6" id="KW-0479">Metal-binding</keyword>
<keyword evidence="12 17" id="KW-1133">Transmembrane helix</keyword>
<dbReference type="InterPro" id="IPR059000">
    <property type="entry name" value="ATPase_P-type_domA"/>
</dbReference>
<evidence type="ECO:0000259" key="18">
    <source>
        <dbReference type="SMART" id="SM00831"/>
    </source>
</evidence>
<keyword evidence="5 17" id="KW-0812">Transmembrane</keyword>